<evidence type="ECO:0000313" key="12">
    <source>
        <dbReference type="Proteomes" id="UP000193411"/>
    </source>
</evidence>
<feature type="repeat" description="WD" evidence="6">
    <location>
        <begin position="429"/>
        <end position="451"/>
    </location>
</feature>
<dbReference type="SUPFAM" id="SSF50978">
    <property type="entry name" value="WD40 repeat-like"/>
    <property type="match status" value="1"/>
</dbReference>
<feature type="compositionally biased region" description="Polar residues" evidence="8">
    <location>
        <begin position="324"/>
        <end position="339"/>
    </location>
</feature>
<evidence type="ECO:0000256" key="5">
    <source>
        <dbReference type="ARBA" id="ARBA00022833"/>
    </source>
</evidence>
<accession>A0A1Y2HJU6</accession>
<sequence length="567" mass="60823">MSNLPAVNGTSLSTTSGTAAASAAAYVPLERHEIAFVADISPSLQCPICYEVCTDPVITHVCHHSFCSACISRSLESEPYCPMCRRRLRKEDLHPNLALAGLISELAVYCPYKSQGCPSTVALDSLDHHARQCKYAPSACEMAKFGCGFHGTYQQVAAHTKADCPFARMAAYLEATERRIRVLEETMVAQQEEIGRLTVALARGGGLKPGEASGTTSPAGPLEGDGDEVMEEVESFPFGDIQCRRTIREHTCGVTSVTYHDGNIYSGAHDGSIKIFNAETGTHLRTLTDHRETVWSLSVDRARNRLYSASKDATIKVWDISRQRSNSTTMASPPTSPHQQPAAALPGPLATLTAHQGKIYGLALDAASNRLYSGSGDRTVRCWSLDTPTGVPECHLVLVGHDQGVNAVTLGGRAPVGDQGDLVGPATAVYTASNDKTVKVWDTATGQCVRTLPLAAEVLDVVEDPVSGLVFASTYDATISAFDPRVPASVTEPVAVLQGHNWEVWQLQVADGIVFSGSFDHSIKRWDPRTMSCTATLKGHRGFVHAMAIGHGCLISGCADRSIKIWS</sequence>
<dbReference type="SMART" id="SM00184">
    <property type="entry name" value="RING"/>
    <property type="match status" value="1"/>
</dbReference>
<organism evidence="11 12">
    <name type="scientific">Catenaria anguillulae PL171</name>
    <dbReference type="NCBI Taxonomy" id="765915"/>
    <lineage>
        <taxon>Eukaryota</taxon>
        <taxon>Fungi</taxon>
        <taxon>Fungi incertae sedis</taxon>
        <taxon>Blastocladiomycota</taxon>
        <taxon>Blastocladiomycetes</taxon>
        <taxon>Blastocladiales</taxon>
        <taxon>Catenariaceae</taxon>
        <taxon>Catenaria</taxon>
    </lineage>
</organism>
<reference evidence="11 12" key="1">
    <citation type="submission" date="2016-07" db="EMBL/GenBank/DDBJ databases">
        <title>Pervasive Adenine N6-methylation of Active Genes in Fungi.</title>
        <authorList>
            <consortium name="DOE Joint Genome Institute"/>
            <person name="Mondo S.J."/>
            <person name="Dannebaum R.O."/>
            <person name="Kuo R.C."/>
            <person name="Labutti K."/>
            <person name="Haridas S."/>
            <person name="Kuo A."/>
            <person name="Salamov A."/>
            <person name="Ahrendt S.R."/>
            <person name="Lipzen A."/>
            <person name="Sullivan W."/>
            <person name="Andreopoulos W.B."/>
            <person name="Clum A."/>
            <person name="Lindquist E."/>
            <person name="Daum C."/>
            <person name="Ramamoorthy G.K."/>
            <person name="Gryganskyi A."/>
            <person name="Culley D."/>
            <person name="Magnuson J.K."/>
            <person name="James T.Y."/>
            <person name="O'Malley M.A."/>
            <person name="Stajich J.E."/>
            <person name="Spatafora J.W."/>
            <person name="Visel A."/>
            <person name="Grigoriev I.V."/>
        </authorList>
    </citation>
    <scope>NUCLEOTIDE SEQUENCE [LARGE SCALE GENOMIC DNA]</scope>
    <source>
        <strain evidence="11 12">PL171</strain>
    </source>
</reference>
<keyword evidence="4 7" id="KW-0863">Zinc-finger</keyword>
<feature type="repeat" description="WD" evidence="6">
    <location>
        <begin position="352"/>
        <end position="393"/>
    </location>
</feature>
<evidence type="ECO:0000256" key="1">
    <source>
        <dbReference type="ARBA" id="ARBA00022574"/>
    </source>
</evidence>
<feature type="domain" description="RING-type" evidence="9">
    <location>
        <begin position="46"/>
        <end position="85"/>
    </location>
</feature>
<gene>
    <name evidence="11" type="ORF">BCR44DRAFT_115927</name>
</gene>
<dbReference type="InterPro" id="IPR013083">
    <property type="entry name" value="Znf_RING/FYVE/PHD"/>
</dbReference>
<feature type="repeat" description="WD" evidence="6">
    <location>
        <begin position="497"/>
        <end position="536"/>
    </location>
</feature>
<dbReference type="Proteomes" id="UP000193411">
    <property type="component" value="Unassembled WGS sequence"/>
</dbReference>
<evidence type="ECO:0000256" key="7">
    <source>
        <dbReference type="PROSITE-ProRule" id="PRU00455"/>
    </source>
</evidence>
<dbReference type="PROSITE" id="PS50089">
    <property type="entry name" value="ZF_RING_2"/>
    <property type="match status" value="1"/>
</dbReference>
<dbReference type="PANTHER" id="PTHR19848">
    <property type="entry name" value="WD40 REPEAT PROTEIN"/>
    <property type="match status" value="1"/>
</dbReference>
<name>A0A1Y2HJU6_9FUNG</name>
<dbReference type="InterPro" id="IPR017907">
    <property type="entry name" value="Znf_RING_CS"/>
</dbReference>
<comment type="caution">
    <text evidence="11">The sequence shown here is derived from an EMBL/GenBank/DDBJ whole genome shotgun (WGS) entry which is preliminary data.</text>
</comment>
<dbReference type="InterPro" id="IPR013010">
    <property type="entry name" value="Znf_SIAH"/>
</dbReference>
<dbReference type="Pfam" id="PF21361">
    <property type="entry name" value="Sina_ZnF"/>
    <property type="match status" value="1"/>
</dbReference>
<dbReference type="PROSITE" id="PS00678">
    <property type="entry name" value="WD_REPEATS_1"/>
    <property type="match status" value="1"/>
</dbReference>
<dbReference type="PANTHER" id="PTHR19848:SF8">
    <property type="entry name" value="F-BOX AND WD REPEAT DOMAIN CONTAINING 7"/>
    <property type="match status" value="1"/>
</dbReference>
<dbReference type="SUPFAM" id="SSF57850">
    <property type="entry name" value="RING/U-box"/>
    <property type="match status" value="1"/>
</dbReference>
<proteinExistence type="predicted"/>
<feature type="domain" description="SIAH-type" evidence="10">
    <location>
        <begin position="105"/>
        <end position="165"/>
    </location>
</feature>
<keyword evidence="5" id="KW-0862">Zinc</keyword>
<dbReference type="InterPro" id="IPR020472">
    <property type="entry name" value="WD40_PAC1"/>
</dbReference>
<dbReference type="GO" id="GO:0016567">
    <property type="term" value="P:protein ubiquitination"/>
    <property type="evidence" value="ECO:0007669"/>
    <property type="project" value="UniProtKB-UniPathway"/>
</dbReference>
<dbReference type="Gene3D" id="2.130.10.10">
    <property type="entry name" value="YVTN repeat-like/Quinoprotein amine dehydrogenase"/>
    <property type="match status" value="2"/>
</dbReference>
<dbReference type="PROSITE" id="PS50294">
    <property type="entry name" value="WD_REPEATS_REGION"/>
    <property type="match status" value="3"/>
</dbReference>
<dbReference type="InterPro" id="IPR001680">
    <property type="entry name" value="WD40_rpt"/>
</dbReference>
<dbReference type="InterPro" id="IPR036322">
    <property type="entry name" value="WD40_repeat_dom_sf"/>
</dbReference>
<feature type="region of interest" description="Disordered" evidence="8">
    <location>
        <begin position="324"/>
        <end position="345"/>
    </location>
</feature>
<dbReference type="EMBL" id="MCFL01000026">
    <property type="protein sequence ID" value="ORZ34819.1"/>
    <property type="molecule type" value="Genomic_DNA"/>
</dbReference>
<dbReference type="CDD" id="cd00200">
    <property type="entry name" value="WD40"/>
    <property type="match status" value="1"/>
</dbReference>
<dbReference type="InterPro" id="IPR019775">
    <property type="entry name" value="WD40_repeat_CS"/>
</dbReference>
<keyword evidence="12" id="KW-1185">Reference proteome</keyword>
<dbReference type="OrthoDB" id="538223at2759"/>
<dbReference type="Pfam" id="PF00400">
    <property type="entry name" value="WD40"/>
    <property type="match status" value="6"/>
</dbReference>
<evidence type="ECO:0000256" key="2">
    <source>
        <dbReference type="ARBA" id="ARBA00022723"/>
    </source>
</evidence>
<dbReference type="PROSITE" id="PS50082">
    <property type="entry name" value="WD_REPEATS_2"/>
    <property type="match status" value="6"/>
</dbReference>
<evidence type="ECO:0000259" key="10">
    <source>
        <dbReference type="PROSITE" id="PS51081"/>
    </source>
</evidence>
<evidence type="ECO:0000256" key="4">
    <source>
        <dbReference type="ARBA" id="ARBA00022771"/>
    </source>
</evidence>
<dbReference type="InterPro" id="IPR001841">
    <property type="entry name" value="Znf_RING"/>
</dbReference>
<dbReference type="UniPathway" id="UPA00143"/>
<feature type="repeat" description="WD" evidence="6">
    <location>
        <begin position="247"/>
        <end position="286"/>
    </location>
</feature>
<evidence type="ECO:0000259" key="9">
    <source>
        <dbReference type="PROSITE" id="PS50089"/>
    </source>
</evidence>
<feature type="repeat" description="WD" evidence="6">
    <location>
        <begin position="287"/>
        <end position="328"/>
    </location>
</feature>
<dbReference type="SUPFAM" id="SSF49599">
    <property type="entry name" value="TRAF domain-like"/>
    <property type="match status" value="1"/>
</dbReference>
<dbReference type="Pfam" id="PF13923">
    <property type="entry name" value="zf-C3HC4_2"/>
    <property type="match status" value="1"/>
</dbReference>
<dbReference type="AlphaFoldDB" id="A0A1Y2HJU6"/>
<evidence type="ECO:0000256" key="3">
    <source>
        <dbReference type="ARBA" id="ARBA00022737"/>
    </source>
</evidence>
<dbReference type="PRINTS" id="PR00320">
    <property type="entry name" value="GPROTEINBRPT"/>
</dbReference>
<dbReference type="Gene3D" id="3.30.40.10">
    <property type="entry name" value="Zinc/RING finger domain, C3HC4 (zinc finger)"/>
    <property type="match status" value="2"/>
</dbReference>
<keyword evidence="2" id="KW-0479">Metal-binding</keyword>
<dbReference type="PROSITE" id="PS00518">
    <property type="entry name" value="ZF_RING_1"/>
    <property type="match status" value="1"/>
</dbReference>
<dbReference type="STRING" id="765915.A0A1Y2HJU6"/>
<dbReference type="InterPro" id="IPR015943">
    <property type="entry name" value="WD40/YVTN_repeat-like_dom_sf"/>
</dbReference>
<feature type="repeat" description="WD" evidence="6">
    <location>
        <begin position="537"/>
        <end position="567"/>
    </location>
</feature>
<keyword evidence="3" id="KW-0677">Repeat</keyword>
<evidence type="ECO:0000256" key="8">
    <source>
        <dbReference type="SAM" id="MobiDB-lite"/>
    </source>
</evidence>
<evidence type="ECO:0000313" key="11">
    <source>
        <dbReference type="EMBL" id="ORZ34819.1"/>
    </source>
</evidence>
<keyword evidence="1 6" id="KW-0853">WD repeat</keyword>
<dbReference type="SMART" id="SM00320">
    <property type="entry name" value="WD40"/>
    <property type="match status" value="7"/>
</dbReference>
<protein>
    <submittedName>
        <fullName evidence="11">WD40-repeat-containing domain protein</fullName>
    </submittedName>
</protein>
<dbReference type="PROSITE" id="PS51081">
    <property type="entry name" value="ZF_SIAH"/>
    <property type="match status" value="1"/>
</dbReference>
<dbReference type="GO" id="GO:0008270">
    <property type="term" value="F:zinc ion binding"/>
    <property type="evidence" value="ECO:0007669"/>
    <property type="project" value="UniProtKB-KW"/>
</dbReference>
<evidence type="ECO:0000256" key="6">
    <source>
        <dbReference type="PROSITE-ProRule" id="PRU00221"/>
    </source>
</evidence>